<dbReference type="OrthoDB" id="7860159at2759"/>
<protein>
    <submittedName>
        <fullName evidence="9">Uncharacterized protein</fullName>
    </submittedName>
</protein>
<keyword evidence="7" id="KW-0325">Glycoprotein</keyword>
<keyword evidence="10" id="KW-1185">Reference proteome</keyword>
<dbReference type="EnsemblMetazoa" id="AAEL006494-RB">
    <property type="protein sequence ID" value="AAEL006494-PB"/>
    <property type="gene ID" value="AAEL006494"/>
</dbReference>
<evidence type="ECO:0000256" key="1">
    <source>
        <dbReference type="ARBA" id="ARBA00004589"/>
    </source>
</evidence>
<dbReference type="PROSITE" id="PS51257">
    <property type="entry name" value="PROKAR_LIPOPROTEIN"/>
    <property type="match status" value="1"/>
</dbReference>
<dbReference type="InterPro" id="IPR050975">
    <property type="entry name" value="Sleep_regulator"/>
</dbReference>
<proteinExistence type="predicted"/>
<evidence type="ECO:0000256" key="4">
    <source>
        <dbReference type="ARBA" id="ARBA00022729"/>
    </source>
</evidence>
<organism evidence="9 10">
    <name type="scientific">Aedes aegypti</name>
    <name type="common">Yellowfever mosquito</name>
    <name type="synonym">Culex aegypti</name>
    <dbReference type="NCBI Taxonomy" id="7159"/>
    <lineage>
        <taxon>Eukaryota</taxon>
        <taxon>Metazoa</taxon>
        <taxon>Ecdysozoa</taxon>
        <taxon>Arthropoda</taxon>
        <taxon>Hexapoda</taxon>
        <taxon>Insecta</taxon>
        <taxon>Pterygota</taxon>
        <taxon>Neoptera</taxon>
        <taxon>Endopterygota</taxon>
        <taxon>Diptera</taxon>
        <taxon>Nematocera</taxon>
        <taxon>Culicoidea</taxon>
        <taxon>Culicidae</taxon>
        <taxon>Culicinae</taxon>
        <taxon>Aedini</taxon>
        <taxon>Aedes</taxon>
        <taxon>Stegomyia</taxon>
    </lineage>
</organism>
<evidence type="ECO:0000256" key="5">
    <source>
        <dbReference type="ARBA" id="ARBA00022989"/>
    </source>
</evidence>
<keyword evidence="2" id="KW-0336">GPI-anchor</keyword>
<accession>A0A6I8TD10</accession>
<evidence type="ECO:0000256" key="8">
    <source>
        <dbReference type="ARBA" id="ARBA00023288"/>
    </source>
</evidence>
<reference evidence="9" key="2">
    <citation type="submission" date="2020-05" db="UniProtKB">
        <authorList>
            <consortium name="EnsemblMetazoa"/>
        </authorList>
    </citation>
    <scope>IDENTIFICATION</scope>
    <source>
        <strain evidence="9">LVP_AGWG</strain>
    </source>
</reference>
<name>A0A6I8TD10_AEDAE</name>
<evidence type="ECO:0000256" key="6">
    <source>
        <dbReference type="ARBA" id="ARBA00023136"/>
    </source>
</evidence>
<sequence length="144" mass="15545">MKYFLLTTIMLGILSYATALSCYKCTSVEDGTCDGKQLVECDAVSAASGMALLLALKPSIQVISSTNYQCYKLVAEQKQSDNGVTIKSCIYDSIAVCEGAPTNAEQKECYTCAEDECNGSGRFGISFMVLLGFFAISWIVGNEY</sequence>
<reference evidence="9 10" key="1">
    <citation type="submission" date="2017-06" db="EMBL/GenBank/DDBJ databases">
        <title>Aedes aegypti genome working group (AGWG) sequencing and assembly.</title>
        <authorList>
            <consortium name="Aedes aegypti Genome Working Group (AGWG)"/>
            <person name="Matthews B.J."/>
        </authorList>
    </citation>
    <scope>NUCLEOTIDE SEQUENCE [LARGE SCALE GENOMIC DNA]</scope>
    <source>
        <strain evidence="9 10">LVP_AGWG</strain>
    </source>
</reference>
<keyword evidence="3" id="KW-0812">Transmembrane</keyword>
<keyword evidence="5" id="KW-1133">Transmembrane helix</keyword>
<evidence type="ECO:0000256" key="2">
    <source>
        <dbReference type="ARBA" id="ARBA00022622"/>
    </source>
</evidence>
<dbReference type="AlphaFoldDB" id="A0A6I8TD10"/>
<keyword evidence="8" id="KW-0449">Lipoprotein</keyword>
<comment type="subcellular location">
    <subcellularLocation>
        <location evidence="1">Membrane</location>
        <topology evidence="1">Lipid-anchor</topology>
        <topology evidence="1">GPI-anchor</topology>
    </subcellularLocation>
</comment>
<keyword evidence="6" id="KW-0472">Membrane</keyword>
<gene>
    <name evidence="9" type="primary">110677885</name>
</gene>
<dbReference type="PANTHER" id="PTHR33562">
    <property type="entry name" value="ATILLA, ISOFORM B-RELATED-RELATED"/>
    <property type="match status" value="1"/>
</dbReference>
<dbReference type="InParanoid" id="A0A6I8TD10"/>
<evidence type="ECO:0000256" key="3">
    <source>
        <dbReference type="ARBA" id="ARBA00022692"/>
    </source>
</evidence>
<dbReference type="GO" id="GO:0098552">
    <property type="term" value="C:side of membrane"/>
    <property type="evidence" value="ECO:0007669"/>
    <property type="project" value="UniProtKB-KW"/>
</dbReference>
<keyword evidence="4" id="KW-0732">Signal</keyword>
<evidence type="ECO:0000256" key="7">
    <source>
        <dbReference type="ARBA" id="ARBA00023180"/>
    </source>
</evidence>
<dbReference type="Proteomes" id="UP000008820">
    <property type="component" value="Chromosome 3"/>
</dbReference>
<evidence type="ECO:0000313" key="9">
    <source>
        <dbReference type="EnsemblMetazoa" id="AAEL006494-PB"/>
    </source>
</evidence>
<evidence type="ECO:0000313" key="10">
    <source>
        <dbReference type="Proteomes" id="UP000008820"/>
    </source>
</evidence>